<accession>A0A168P3K0</accession>
<evidence type="ECO:0000313" key="3">
    <source>
        <dbReference type="Proteomes" id="UP000078561"/>
    </source>
</evidence>
<dbReference type="AlphaFoldDB" id="A0A168P3K0"/>
<proteinExistence type="predicted"/>
<dbReference type="OrthoDB" id="120763at2759"/>
<protein>
    <recommendedName>
        <fullName evidence="1">Ndc10 domain-containing protein</fullName>
    </recommendedName>
</protein>
<dbReference type="EMBL" id="LT553587">
    <property type="protein sequence ID" value="SAM01705.1"/>
    <property type="molecule type" value="Genomic_DNA"/>
</dbReference>
<dbReference type="InterPro" id="IPR031872">
    <property type="entry name" value="NDC10_II"/>
</dbReference>
<sequence length="126" mass="14358">MEQHNDKRRTSHQPSMRIGAINGRLSHIWSILLPCTSRLNPPTSLCKKLFPVIGEQHDRLVAKELSPGDPIQPTVAENAFVQVIMMFRKTFIQDSVLMMELHSCYPIWQHSIFSDPAYVIKGKSTS</sequence>
<evidence type="ECO:0000259" key="1">
    <source>
        <dbReference type="Pfam" id="PF16787"/>
    </source>
</evidence>
<dbReference type="Proteomes" id="UP000078561">
    <property type="component" value="Unassembled WGS sequence"/>
</dbReference>
<gene>
    <name evidence="2" type="primary">ABSGL_07454.1 scaffold 8890</name>
</gene>
<dbReference type="InParanoid" id="A0A168P3K0"/>
<dbReference type="Gene3D" id="1.10.443.20">
    <property type="entry name" value="Centromere DNA-binding protein complex CBF3 subunit, domain 2"/>
    <property type="match status" value="1"/>
</dbReference>
<dbReference type="GO" id="GO:0003677">
    <property type="term" value="F:DNA binding"/>
    <property type="evidence" value="ECO:0007669"/>
    <property type="project" value="InterPro"/>
</dbReference>
<reference evidence="2" key="1">
    <citation type="submission" date="2016-04" db="EMBL/GenBank/DDBJ databases">
        <authorList>
            <person name="Evans L.H."/>
            <person name="Alamgir A."/>
            <person name="Owens N."/>
            <person name="Weber N.D."/>
            <person name="Virtaneva K."/>
            <person name="Barbian K."/>
            <person name="Babar A."/>
            <person name="Rosenke K."/>
        </authorList>
    </citation>
    <scope>NUCLEOTIDE SEQUENCE [LARGE SCALE GENOMIC DNA]</scope>
    <source>
        <strain evidence="2">CBS 101.48</strain>
    </source>
</reference>
<feature type="domain" description="Ndc10" evidence="1">
    <location>
        <begin position="37"/>
        <end position="118"/>
    </location>
</feature>
<dbReference type="InterPro" id="IPR038279">
    <property type="entry name" value="Ndc10_dom2_sf"/>
</dbReference>
<dbReference type="Pfam" id="PF16787">
    <property type="entry name" value="NDC10_II"/>
    <property type="match status" value="1"/>
</dbReference>
<evidence type="ECO:0000313" key="2">
    <source>
        <dbReference type="EMBL" id="SAM01705.1"/>
    </source>
</evidence>
<keyword evidence="3" id="KW-1185">Reference proteome</keyword>
<organism evidence="2">
    <name type="scientific">Absidia glauca</name>
    <name type="common">Pin mould</name>
    <dbReference type="NCBI Taxonomy" id="4829"/>
    <lineage>
        <taxon>Eukaryota</taxon>
        <taxon>Fungi</taxon>
        <taxon>Fungi incertae sedis</taxon>
        <taxon>Mucoromycota</taxon>
        <taxon>Mucoromycotina</taxon>
        <taxon>Mucoromycetes</taxon>
        <taxon>Mucorales</taxon>
        <taxon>Cunninghamellaceae</taxon>
        <taxon>Absidia</taxon>
    </lineage>
</organism>
<name>A0A168P3K0_ABSGL</name>